<keyword evidence="5" id="KW-1185">Reference proteome</keyword>
<keyword evidence="1" id="KW-0880">Kelch repeat</keyword>
<keyword evidence="2" id="KW-0677">Repeat</keyword>
<evidence type="ECO:0000256" key="2">
    <source>
        <dbReference type="ARBA" id="ARBA00022737"/>
    </source>
</evidence>
<accession>A0A3P7NHN3</accession>
<dbReference type="EMBL" id="UYRU01103906">
    <property type="protein sequence ID" value="VDN42185.1"/>
    <property type="molecule type" value="Genomic_DNA"/>
</dbReference>
<evidence type="ECO:0000256" key="1">
    <source>
        <dbReference type="ARBA" id="ARBA00022441"/>
    </source>
</evidence>
<dbReference type="Gene3D" id="1.25.40.420">
    <property type="match status" value="1"/>
</dbReference>
<reference evidence="4 5" key="1">
    <citation type="submission" date="2018-11" db="EMBL/GenBank/DDBJ databases">
        <authorList>
            <consortium name="Pathogen Informatics"/>
        </authorList>
    </citation>
    <scope>NUCLEOTIDE SEQUENCE [LARGE SCALE GENOMIC DNA]</scope>
</reference>
<dbReference type="PANTHER" id="PTHR45632">
    <property type="entry name" value="LD33804P"/>
    <property type="match status" value="1"/>
</dbReference>
<organism evidence="4 5">
    <name type="scientific">Dibothriocephalus latus</name>
    <name type="common">Fish tapeworm</name>
    <name type="synonym">Diphyllobothrium latum</name>
    <dbReference type="NCBI Taxonomy" id="60516"/>
    <lineage>
        <taxon>Eukaryota</taxon>
        <taxon>Metazoa</taxon>
        <taxon>Spiralia</taxon>
        <taxon>Lophotrochozoa</taxon>
        <taxon>Platyhelminthes</taxon>
        <taxon>Cestoda</taxon>
        <taxon>Eucestoda</taxon>
        <taxon>Diphyllobothriidea</taxon>
        <taxon>Diphyllobothriidae</taxon>
        <taxon>Dibothriocephalus</taxon>
    </lineage>
</organism>
<name>A0A3P7NHN3_DIBLA</name>
<sequence length="292" mass="33432">MIVLSQQLVMPHVEEWAVHFMAARLDSENIKKRWDLSDLLKSDHLRNACLEYIKKTFEAIAVSDLFIQLPSDVVLSLFRADDLQVDSEETVLKAIGRWVSPLGEVDETRVVHAAAMMKEMRWYQVDADFRYQLDDEDGFWNTNMECLRLLGQITKWIDIPSSRGDKRCPFNERRREKLGHSADSDCLLNAHRSNPLEEVCLQGTSANGDQRLLTRYDGDTQTSRRSSHQLADSAESDCLLNVHRRNPLEKICLLSTSANRRQCLLTLYDADENTSQHLMDTTTNASFVAIEG</sequence>
<evidence type="ECO:0000313" key="4">
    <source>
        <dbReference type="EMBL" id="VDN42185.1"/>
    </source>
</evidence>
<dbReference type="PANTHER" id="PTHR45632:SF3">
    <property type="entry name" value="KELCH-LIKE PROTEIN 32"/>
    <property type="match status" value="1"/>
</dbReference>
<dbReference type="SMART" id="SM00875">
    <property type="entry name" value="BACK"/>
    <property type="match status" value="1"/>
</dbReference>
<dbReference type="Pfam" id="PF07707">
    <property type="entry name" value="BACK"/>
    <property type="match status" value="1"/>
</dbReference>
<dbReference type="Proteomes" id="UP000281553">
    <property type="component" value="Unassembled WGS sequence"/>
</dbReference>
<gene>
    <name evidence="4" type="ORF">DILT_LOCUS18762</name>
</gene>
<evidence type="ECO:0000313" key="5">
    <source>
        <dbReference type="Proteomes" id="UP000281553"/>
    </source>
</evidence>
<protein>
    <recommendedName>
        <fullName evidence="3">BACK domain-containing protein</fullName>
    </recommendedName>
</protein>
<evidence type="ECO:0000259" key="3">
    <source>
        <dbReference type="SMART" id="SM00875"/>
    </source>
</evidence>
<feature type="domain" description="BACK" evidence="3">
    <location>
        <begin position="35"/>
        <end position="134"/>
    </location>
</feature>
<dbReference type="AlphaFoldDB" id="A0A3P7NHN3"/>
<dbReference type="InterPro" id="IPR011705">
    <property type="entry name" value="BACK"/>
</dbReference>
<proteinExistence type="predicted"/>